<dbReference type="AlphaFoldDB" id="A0AAN8Z782"/>
<accession>A0AAN8Z782</accession>
<comment type="caution">
    <text evidence="1">The sequence shown here is derived from an EMBL/GenBank/DDBJ whole genome shotgun (WGS) entry which is preliminary data.</text>
</comment>
<dbReference type="InterPro" id="IPR004158">
    <property type="entry name" value="DUF247_pln"/>
</dbReference>
<evidence type="ECO:0000313" key="2">
    <source>
        <dbReference type="Proteomes" id="UP001370490"/>
    </source>
</evidence>
<protein>
    <submittedName>
        <fullName evidence="1">Uncharacterized protein</fullName>
    </submittedName>
</protein>
<sequence>MDGHIGTLGIGGGRSPMVRCIRGMEGPSGPPLSSRCCIYKLDLEALFKTVKEWEEETRACYAENIELSSEDFAKMILLDGIYIFELFLRNYAGDLREDSDRILIFDPGFFNAINHDLILLENQLPFFVLERIFDLSSQQIPRGIFSTMLHLTFDFFSDYNTQKKQPNFEVIHLLDLVRIFQLPSNPITKRNTDEEFKFQHSATDLFRAGVKFKVASSGCLLDMHFKNNILEIPCLTLYAKTESYIRNLMVFEQCHHPYDSPILDFFFF</sequence>
<name>A0AAN8Z782_9MAGN</name>
<reference evidence="1 2" key="1">
    <citation type="submission" date="2023-12" db="EMBL/GenBank/DDBJ databases">
        <title>A high-quality genome assembly for Dillenia turbinata (Dilleniales).</title>
        <authorList>
            <person name="Chanderbali A."/>
        </authorList>
    </citation>
    <scope>NUCLEOTIDE SEQUENCE [LARGE SCALE GENOMIC DNA]</scope>
    <source>
        <strain evidence="1">LSX21</strain>
        <tissue evidence="1">Leaf</tissue>
    </source>
</reference>
<organism evidence="1 2">
    <name type="scientific">Dillenia turbinata</name>
    <dbReference type="NCBI Taxonomy" id="194707"/>
    <lineage>
        <taxon>Eukaryota</taxon>
        <taxon>Viridiplantae</taxon>
        <taxon>Streptophyta</taxon>
        <taxon>Embryophyta</taxon>
        <taxon>Tracheophyta</taxon>
        <taxon>Spermatophyta</taxon>
        <taxon>Magnoliopsida</taxon>
        <taxon>eudicotyledons</taxon>
        <taxon>Gunneridae</taxon>
        <taxon>Pentapetalae</taxon>
        <taxon>Dilleniales</taxon>
        <taxon>Dilleniaceae</taxon>
        <taxon>Dillenia</taxon>
    </lineage>
</organism>
<dbReference type="Proteomes" id="UP001370490">
    <property type="component" value="Unassembled WGS sequence"/>
</dbReference>
<keyword evidence="2" id="KW-1185">Reference proteome</keyword>
<proteinExistence type="predicted"/>
<dbReference type="PANTHER" id="PTHR31170">
    <property type="entry name" value="BNAC04G53230D PROTEIN"/>
    <property type="match status" value="1"/>
</dbReference>
<dbReference type="EMBL" id="JBAMMX010000014">
    <property type="protein sequence ID" value="KAK6927511.1"/>
    <property type="molecule type" value="Genomic_DNA"/>
</dbReference>
<dbReference type="PANTHER" id="PTHR31170:SF25">
    <property type="entry name" value="BNAA09G04570D PROTEIN"/>
    <property type="match status" value="1"/>
</dbReference>
<dbReference type="Pfam" id="PF03140">
    <property type="entry name" value="DUF247"/>
    <property type="match status" value="1"/>
</dbReference>
<evidence type="ECO:0000313" key="1">
    <source>
        <dbReference type="EMBL" id="KAK6927511.1"/>
    </source>
</evidence>
<gene>
    <name evidence="1" type="ORF">RJ641_006102</name>
</gene>